<feature type="region of interest" description="Disordered" evidence="1">
    <location>
        <begin position="539"/>
        <end position="630"/>
    </location>
</feature>
<evidence type="ECO:0000313" key="3">
    <source>
        <dbReference type="EMBL" id="CDJ51730.1"/>
    </source>
</evidence>
<feature type="compositionally biased region" description="Basic and acidic residues" evidence="1">
    <location>
        <begin position="235"/>
        <end position="247"/>
    </location>
</feature>
<feature type="region of interest" description="Disordered" evidence="1">
    <location>
        <begin position="418"/>
        <end position="466"/>
    </location>
</feature>
<reference evidence="3" key="2">
    <citation type="submission" date="2013-10" db="EMBL/GenBank/DDBJ databases">
        <authorList>
            <person name="Aslett M."/>
        </authorList>
    </citation>
    <scope>NUCLEOTIDE SEQUENCE [LARGE SCALE GENOMIC DNA]</scope>
    <source>
        <strain evidence="3">Houghton</strain>
    </source>
</reference>
<evidence type="ECO:0000259" key="2">
    <source>
        <dbReference type="Pfam" id="PF26116"/>
    </source>
</evidence>
<feature type="domain" description="FAM13A-like" evidence="2">
    <location>
        <begin position="459"/>
        <end position="510"/>
    </location>
</feature>
<dbReference type="AlphaFoldDB" id="U6LVA6"/>
<accession>U6LVA6</accession>
<dbReference type="OrthoDB" id="2161449at2759"/>
<dbReference type="Pfam" id="PF26116">
    <property type="entry name" value="FAM13A"/>
    <property type="match status" value="1"/>
</dbReference>
<feature type="compositionally biased region" description="Polar residues" evidence="1">
    <location>
        <begin position="562"/>
        <end position="578"/>
    </location>
</feature>
<reference evidence="3" key="1">
    <citation type="submission" date="2013-10" db="EMBL/GenBank/DDBJ databases">
        <title>Genomic analysis of the causative agents of coccidiosis in chickens.</title>
        <authorList>
            <person name="Reid A.J."/>
            <person name="Blake D."/>
            <person name="Billington K."/>
            <person name="Browne H."/>
            <person name="Dunn M."/>
            <person name="Hung S."/>
            <person name="Kawahara F."/>
            <person name="Miranda-Saavedra D."/>
            <person name="Mourier T."/>
            <person name="Nagra H."/>
            <person name="Otto T.D."/>
            <person name="Rawlings N."/>
            <person name="Sanchez A."/>
            <person name="Sanders M."/>
            <person name="Subramaniam C."/>
            <person name="Tay Y."/>
            <person name="Dear P."/>
            <person name="Doerig C."/>
            <person name="Gruber A."/>
            <person name="Parkinson J."/>
            <person name="Shirley M."/>
            <person name="Wan K.L."/>
            <person name="Berriman M."/>
            <person name="Tomley F."/>
            <person name="Pain A."/>
        </authorList>
    </citation>
    <scope>NUCLEOTIDE SEQUENCE [LARGE SCALE GENOMIC DNA]</scope>
    <source>
        <strain evidence="3">Houghton</strain>
    </source>
</reference>
<gene>
    <name evidence="3" type="ORF">EBH_0044020</name>
</gene>
<organism evidence="3 4">
    <name type="scientific">Eimeria brunetti</name>
    <dbReference type="NCBI Taxonomy" id="51314"/>
    <lineage>
        <taxon>Eukaryota</taxon>
        <taxon>Sar</taxon>
        <taxon>Alveolata</taxon>
        <taxon>Apicomplexa</taxon>
        <taxon>Conoidasida</taxon>
        <taxon>Coccidia</taxon>
        <taxon>Eucoccidiorida</taxon>
        <taxon>Eimeriorina</taxon>
        <taxon>Eimeriidae</taxon>
        <taxon>Eimeria</taxon>
    </lineage>
</organism>
<feature type="compositionally biased region" description="Low complexity" evidence="1">
    <location>
        <begin position="539"/>
        <end position="561"/>
    </location>
</feature>
<name>U6LVA6_9EIME</name>
<proteinExistence type="predicted"/>
<feature type="compositionally biased region" description="Low complexity" evidence="1">
    <location>
        <begin position="185"/>
        <end position="230"/>
    </location>
</feature>
<dbReference type="InterPro" id="IPR059029">
    <property type="entry name" value="FAM13A_dom"/>
</dbReference>
<protein>
    <recommendedName>
        <fullName evidence="2">FAM13A-like domain-containing protein</fullName>
    </recommendedName>
</protein>
<dbReference type="VEuPathDB" id="ToxoDB:EBH_0044020"/>
<feature type="region of interest" description="Disordered" evidence="1">
    <location>
        <begin position="281"/>
        <end position="365"/>
    </location>
</feature>
<keyword evidence="4" id="KW-1185">Reference proteome</keyword>
<dbReference type="Proteomes" id="UP000030750">
    <property type="component" value="Unassembled WGS sequence"/>
</dbReference>
<feature type="region of interest" description="Disordered" evidence="1">
    <location>
        <begin position="160"/>
        <end position="253"/>
    </location>
</feature>
<sequence length="711" mass="75432">MVEQLQVALGLKEAVRRWCQCQPPQCSKQKAGGFAVTFLQQLLLLGSLEGAEAPPLPPRLLLDEGGDVPQERKTSFPAEEAALLFTPHSRNASNPRSSSCLHKVLQLGVVGSGQVGCHVRSCPAVAQAAISSDSTTEPTVVPQRQGMPLRQSLAYGGPVQQEGLNAGAAGTAGHQLVSSSDKTTAESLESSSPSPGVISASAAVAGAEAMEQQRGLQNQRQPQLRQQRPGAVGKPSKEKGTKRRPEQRVPLQGALRTTSLSSVVAAPTAALGPLLQIVGGPVARAEGPPQKRQAVARSRGDTEAGVRSSSSSSRSKPIGGGATYKTAPAARGCSAGRRQGSSCRLSPNAKVSPPTPKQGQENGGIQESATDIEATEHCAAAAAVAAARCSSSSSGADAAVSAFAAEWLRGCQQRLEATGAKAREESAAGSSSRGPGGQRDSPSHYSSSVASLKSHEELQLQQTKRQLKQELRGYNAAFAAHFGRQPLKQDKEPLRPVYMHYQRIKQRLEQHLVAAERNRSAGSATTTIETATATVEAATTTAATAESSSGAAEISSAATSARRYTTHSSSNLTATSPTGAMKRLRRQRSSLRSLEAVSPKSGHRGGPTPGVPRSPGMAKEKQTTTKPSAFERQQQMMRRREEMALRLHQLQRERRLLGDKLAAYHLRFKQEHGRPLRLKADIAPVHEEYKLFVEITKQIDALAFALQRQTL</sequence>
<evidence type="ECO:0000256" key="1">
    <source>
        <dbReference type="SAM" id="MobiDB-lite"/>
    </source>
</evidence>
<evidence type="ECO:0000313" key="4">
    <source>
        <dbReference type="Proteomes" id="UP000030750"/>
    </source>
</evidence>
<dbReference type="EMBL" id="HG712995">
    <property type="protein sequence ID" value="CDJ51730.1"/>
    <property type="molecule type" value="Genomic_DNA"/>
</dbReference>